<dbReference type="EMBL" id="BMQA01000159">
    <property type="protein sequence ID" value="GGJ72745.1"/>
    <property type="molecule type" value="Genomic_DNA"/>
</dbReference>
<reference evidence="1" key="1">
    <citation type="journal article" date="2014" name="Int. J. Syst. Evol. Microbiol.">
        <title>Complete genome sequence of Corynebacterium casei LMG S-19264T (=DSM 44701T), isolated from a smear-ripened cheese.</title>
        <authorList>
            <consortium name="US DOE Joint Genome Institute (JGI-PGF)"/>
            <person name="Walter F."/>
            <person name="Albersmeier A."/>
            <person name="Kalinowski J."/>
            <person name="Ruckert C."/>
        </authorList>
    </citation>
    <scope>NUCLEOTIDE SEQUENCE</scope>
    <source>
        <strain evidence="1">JCM 3086</strain>
    </source>
</reference>
<gene>
    <name evidence="1" type="ORF">GCM10010121_099210</name>
</gene>
<reference evidence="1" key="2">
    <citation type="submission" date="2020-09" db="EMBL/GenBank/DDBJ databases">
        <authorList>
            <person name="Sun Q."/>
            <person name="Ohkuma M."/>
        </authorList>
    </citation>
    <scope>NUCLEOTIDE SEQUENCE</scope>
    <source>
        <strain evidence="1">JCM 3086</strain>
    </source>
</reference>
<sequence>MVGTSPGRFAGTACCHKYQLVMHPGETAAPLWRDRERSVIPVSLPLLGREIVPTDQPFASR</sequence>
<proteinExistence type="predicted"/>
<evidence type="ECO:0000313" key="2">
    <source>
        <dbReference type="Proteomes" id="UP000657574"/>
    </source>
</evidence>
<accession>A0A917UPC1</accession>
<dbReference type="Proteomes" id="UP000657574">
    <property type="component" value="Unassembled WGS sequence"/>
</dbReference>
<organism evidence="1 2">
    <name type="scientific">Streptomyces brasiliensis</name>
    <dbReference type="NCBI Taxonomy" id="1954"/>
    <lineage>
        <taxon>Bacteria</taxon>
        <taxon>Bacillati</taxon>
        <taxon>Actinomycetota</taxon>
        <taxon>Actinomycetes</taxon>
        <taxon>Kitasatosporales</taxon>
        <taxon>Streptomycetaceae</taxon>
        <taxon>Streptomyces</taxon>
    </lineage>
</organism>
<name>A0A917UPC1_9ACTN</name>
<dbReference type="AlphaFoldDB" id="A0A917UPC1"/>
<evidence type="ECO:0000313" key="1">
    <source>
        <dbReference type="EMBL" id="GGJ72745.1"/>
    </source>
</evidence>
<keyword evidence="2" id="KW-1185">Reference proteome</keyword>
<comment type="caution">
    <text evidence="1">The sequence shown here is derived from an EMBL/GenBank/DDBJ whole genome shotgun (WGS) entry which is preliminary data.</text>
</comment>
<dbReference type="RefSeq" id="WP_189317839.1">
    <property type="nucleotide sequence ID" value="NZ_BMQA01000159.1"/>
</dbReference>
<protein>
    <submittedName>
        <fullName evidence="1">Uncharacterized protein</fullName>
    </submittedName>
</protein>